<feature type="domain" description="Nudix hydrolase" evidence="5">
    <location>
        <begin position="13"/>
        <end position="150"/>
    </location>
</feature>
<feature type="region of interest" description="Disordered" evidence="4">
    <location>
        <begin position="1"/>
        <end position="20"/>
    </location>
</feature>
<dbReference type="AlphaFoldDB" id="M1V5I4"/>
<dbReference type="PROSITE" id="PS51462">
    <property type="entry name" value="NUDIX"/>
    <property type="match status" value="1"/>
</dbReference>
<dbReference type="EMBL" id="AP006494">
    <property type="protein sequence ID" value="BAM80725.1"/>
    <property type="molecule type" value="Genomic_DNA"/>
</dbReference>
<dbReference type="GO" id="GO:0005737">
    <property type="term" value="C:cytoplasm"/>
    <property type="evidence" value="ECO:0007669"/>
    <property type="project" value="TreeGrafter"/>
</dbReference>
<keyword evidence="3" id="KW-0175">Coiled coil</keyword>
<name>M1V5I4_CYAM1</name>
<keyword evidence="2" id="KW-0378">Hydrolase</keyword>
<evidence type="ECO:0000313" key="6">
    <source>
        <dbReference type="EMBL" id="BAM80725.1"/>
    </source>
</evidence>
<dbReference type="GO" id="GO:0016787">
    <property type="term" value="F:hydrolase activity"/>
    <property type="evidence" value="ECO:0007669"/>
    <property type="project" value="UniProtKB-KW"/>
</dbReference>
<reference evidence="6 7" key="1">
    <citation type="journal article" date="2004" name="Nature">
        <title>Genome sequence of the ultrasmall unicellular red alga Cyanidioschyzon merolae 10D.</title>
        <authorList>
            <person name="Matsuzaki M."/>
            <person name="Misumi O."/>
            <person name="Shin-i T."/>
            <person name="Maruyama S."/>
            <person name="Takahara M."/>
            <person name="Miyagishima S."/>
            <person name="Mori T."/>
            <person name="Nishida K."/>
            <person name="Yagisawa F."/>
            <person name="Nishida K."/>
            <person name="Yoshida Y."/>
            <person name="Nishimura Y."/>
            <person name="Nakao S."/>
            <person name="Kobayashi T."/>
            <person name="Momoyama Y."/>
            <person name="Higashiyama T."/>
            <person name="Minoda A."/>
            <person name="Sano M."/>
            <person name="Nomoto H."/>
            <person name="Oishi K."/>
            <person name="Hayashi H."/>
            <person name="Ohta F."/>
            <person name="Nishizaka S."/>
            <person name="Haga S."/>
            <person name="Miura S."/>
            <person name="Morishita T."/>
            <person name="Kabeya Y."/>
            <person name="Terasawa K."/>
            <person name="Suzuki Y."/>
            <person name="Ishii Y."/>
            <person name="Asakawa S."/>
            <person name="Takano H."/>
            <person name="Ohta N."/>
            <person name="Kuroiwa H."/>
            <person name="Tanaka K."/>
            <person name="Shimizu N."/>
            <person name="Sugano S."/>
            <person name="Sato N."/>
            <person name="Nozaki H."/>
            <person name="Ogasawara N."/>
            <person name="Kohara Y."/>
            <person name="Kuroiwa T."/>
        </authorList>
    </citation>
    <scope>NUCLEOTIDE SEQUENCE [LARGE SCALE GENOMIC DNA]</scope>
    <source>
        <strain evidence="6 7">10D</strain>
    </source>
</reference>
<dbReference type="PANTHER" id="PTHR12629:SF0">
    <property type="entry name" value="DIPHOSPHOINOSITOL-POLYPHOSPHATE DIPHOSPHATASE"/>
    <property type="match status" value="1"/>
</dbReference>
<dbReference type="InterPro" id="IPR015797">
    <property type="entry name" value="NUDIX_hydrolase-like_dom_sf"/>
</dbReference>
<gene>
    <name evidence="6" type="ORF">CYME_CML115C</name>
</gene>
<accession>M1V5I4</accession>
<dbReference type="OrthoDB" id="2011998at2759"/>
<dbReference type="Gene3D" id="3.90.79.10">
    <property type="entry name" value="Nucleoside Triphosphate Pyrophosphohydrolase"/>
    <property type="match status" value="1"/>
</dbReference>
<dbReference type="PANTHER" id="PTHR12629">
    <property type="entry name" value="DIPHOSPHOINOSITOL POLYPHOSPHATE PHOSPHOHYDROLASE"/>
    <property type="match status" value="1"/>
</dbReference>
<dbReference type="GeneID" id="16994550"/>
<dbReference type="InterPro" id="IPR020084">
    <property type="entry name" value="NUDIX_hydrolase_CS"/>
</dbReference>
<protein>
    <submittedName>
        <fullName evidence="6">Similar to diphosphoinositol polyphosphate phosphohydrolase</fullName>
    </submittedName>
</protein>
<dbReference type="GO" id="GO:0005634">
    <property type="term" value="C:nucleus"/>
    <property type="evidence" value="ECO:0007669"/>
    <property type="project" value="TreeGrafter"/>
</dbReference>
<keyword evidence="1" id="KW-0479">Metal-binding</keyword>
<evidence type="ECO:0000256" key="3">
    <source>
        <dbReference type="SAM" id="Coils"/>
    </source>
</evidence>
<feature type="coiled-coil region" evidence="3">
    <location>
        <begin position="142"/>
        <end position="181"/>
    </location>
</feature>
<dbReference type="STRING" id="280699.M1V5I4"/>
<evidence type="ECO:0000313" key="7">
    <source>
        <dbReference type="Proteomes" id="UP000007014"/>
    </source>
</evidence>
<evidence type="ECO:0000256" key="4">
    <source>
        <dbReference type="SAM" id="MobiDB-lite"/>
    </source>
</evidence>
<dbReference type="PROSITE" id="PS00893">
    <property type="entry name" value="NUDIX_BOX"/>
    <property type="match status" value="1"/>
</dbReference>
<dbReference type="Pfam" id="PF00293">
    <property type="entry name" value="NUDIX"/>
    <property type="match status" value="1"/>
</dbReference>
<dbReference type="KEGG" id="cme:CYME_CML115C"/>
<dbReference type="Proteomes" id="UP000007014">
    <property type="component" value="Chromosome 12"/>
</dbReference>
<evidence type="ECO:0000256" key="2">
    <source>
        <dbReference type="ARBA" id="ARBA00022801"/>
    </source>
</evidence>
<dbReference type="RefSeq" id="XP_005536761.1">
    <property type="nucleotide sequence ID" value="XM_005536704.1"/>
</dbReference>
<dbReference type="GO" id="GO:0046872">
    <property type="term" value="F:metal ion binding"/>
    <property type="evidence" value="ECO:0007669"/>
    <property type="project" value="UniProtKB-KW"/>
</dbReference>
<evidence type="ECO:0000256" key="1">
    <source>
        <dbReference type="ARBA" id="ARBA00022723"/>
    </source>
</evidence>
<dbReference type="SUPFAM" id="SSF55811">
    <property type="entry name" value="Nudix"/>
    <property type="match status" value="1"/>
</dbReference>
<evidence type="ECO:0000259" key="5">
    <source>
        <dbReference type="PROSITE" id="PS51462"/>
    </source>
</evidence>
<sequence>MGGSGRKVAGCVPTRPVASSAVAEPVAGASARPCDRYEVLLVRSKYDPRVWLFPKGGVKRKESPKEAAVRETREEAGVEGTVLAKLGTWRPWSGEQHTMFLMLVELERRPGDPLWQESRERPRRWFSFADAERQLEATRGKRPELLDMLRTARKALADYEEEQARAREKEQKKLLKREQKRLGKLVEAALADTCDDPGCTST</sequence>
<dbReference type="InterPro" id="IPR000086">
    <property type="entry name" value="NUDIX_hydrolase_dom"/>
</dbReference>
<proteinExistence type="predicted"/>
<reference evidence="6 7" key="2">
    <citation type="journal article" date="2007" name="BMC Biol.">
        <title>A 100%-complete sequence reveals unusually simple genomic features in the hot-spring red alga Cyanidioschyzon merolae.</title>
        <authorList>
            <person name="Nozaki H."/>
            <person name="Takano H."/>
            <person name="Misumi O."/>
            <person name="Terasawa K."/>
            <person name="Matsuzaki M."/>
            <person name="Maruyama S."/>
            <person name="Nishida K."/>
            <person name="Yagisawa F."/>
            <person name="Yoshida Y."/>
            <person name="Fujiwara T."/>
            <person name="Takio S."/>
            <person name="Tamura K."/>
            <person name="Chung S.J."/>
            <person name="Nakamura S."/>
            <person name="Kuroiwa H."/>
            <person name="Tanaka K."/>
            <person name="Sato N."/>
            <person name="Kuroiwa T."/>
        </authorList>
    </citation>
    <scope>NUCLEOTIDE SEQUENCE [LARGE SCALE GENOMIC DNA]</scope>
    <source>
        <strain evidence="6 7">10D</strain>
    </source>
</reference>
<keyword evidence="7" id="KW-1185">Reference proteome</keyword>
<organism evidence="6 7">
    <name type="scientific">Cyanidioschyzon merolae (strain NIES-3377 / 10D)</name>
    <name type="common">Unicellular red alga</name>
    <dbReference type="NCBI Taxonomy" id="280699"/>
    <lineage>
        <taxon>Eukaryota</taxon>
        <taxon>Rhodophyta</taxon>
        <taxon>Bangiophyceae</taxon>
        <taxon>Cyanidiales</taxon>
        <taxon>Cyanidiaceae</taxon>
        <taxon>Cyanidioschyzon</taxon>
    </lineage>
</organism>